<keyword evidence="4 9" id="KW-0349">Heme</keyword>
<dbReference type="SUPFAM" id="SSF48264">
    <property type="entry name" value="Cytochrome P450"/>
    <property type="match status" value="1"/>
</dbReference>
<dbReference type="AlphaFoldDB" id="A0A5C3M9M4"/>
<comment type="cofactor">
    <cofactor evidence="1 9">
        <name>heme</name>
        <dbReference type="ChEBI" id="CHEBI:30413"/>
    </cofactor>
</comment>
<evidence type="ECO:0000256" key="8">
    <source>
        <dbReference type="ARBA" id="ARBA00023033"/>
    </source>
</evidence>
<evidence type="ECO:0000256" key="5">
    <source>
        <dbReference type="ARBA" id="ARBA00022723"/>
    </source>
</evidence>
<dbReference type="Proteomes" id="UP000308652">
    <property type="component" value="Unassembled WGS sequence"/>
</dbReference>
<dbReference type="PROSITE" id="PS00086">
    <property type="entry name" value="CYTOCHROME_P450"/>
    <property type="match status" value="1"/>
</dbReference>
<proteinExistence type="inferred from homology"/>
<dbReference type="GO" id="GO:0005506">
    <property type="term" value="F:iron ion binding"/>
    <property type="evidence" value="ECO:0007669"/>
    <property type="project" value="InterPro"/>
</dbReference>
<dbReference type="OrthoDB" id="2789670at2759"/>
<feature type="binding site" description="axial binding residue" evidence="9">
    <location>
        <position position="441"/>
    </location>
    <ligand>
        <name>heme</name>
        <dbReference type="ChEBI" id="CHEBI:30413"/>
    </ligand>
    <ligandPart>
        <name>Fe</name>
        <dbReference type="ChEBI" id="CHEBI:18248"/>
    </ligandPart>
</feature>
<dbReference type="PANTHER" id="PTHR46300:SF7">
    <property type="entry name" value="P450, PUTATIVE (EUROFUNG)-RELATED"/>
    <property type="match status" value="1"/>
</dbReference>
<dbReference type="GO" id="GO:0016705">
    <property type="term" value="F:oxidoreductase activity, acting on paired donors, with incorporation or reduction of molecular oxygen"/>
    <property type="evidence" value="ECO:0007669"/>
    <property type="project" value="InterPro"/>
</dbReference>
<dbReference type="CDD" id="cd11065">
    <property type="entry name" value="CYP64-like"/>
    <property type="match status" value="1"/>
</dbReference>
<protein>
    <submittedName>
        <fullName evidence="11">Cytochrome P450</fullName>
    </submittedName>
</protein>
<dbReference type="GO" id="GO:0004497">
    <property type="term" value="F:monooxygenase activity"/>
    <property type="evidence" value="ECO:0007669"/>
    <property type="project" value="UniProtKB-KW"/>
</dbReference>
<evidence type="ECO:0000256" key="3">
    <source>
        <dbReference type="ARBA" id="ARBA00010617"/>
    </source>
</evidence>
<evidence type="ECO:0000313" key="12">
    <source>
        <dbReference type="Proteomes" id="UP000308652"/>
    </source>
</evidence>
<dbReference type="STRING" id="68775.A0A5C3M9M4"/>
<keyword evidence="7 9" id="KW-0408">Iron</keyword>
<evidence type="ECO:0000256" key="9">
    <source>
        <dbReference type="PIRSR" id="PIRSR602401-1"/>
    </source>
</evidence>
<keyword evidence="8 10" id="KW-0503">Monooxygenase</keyword>
<comment type="pathway">
    <text evidence="2">Secondary metabolite biosynthesis.</text>
</comment>
<dbReference type="PRINTS" id="PR00463">
    <property type="entry name" value="EP450I"/>
</dbReference>
<dbReference type="InterPro" id="IPR017972">
    <property type="entry name" value="Cyt_P450_CS"/>
</dbReference>
<dbReference type="Gene3D" id="1.10.630.10">
    <property type="entry name" value="Cytochrome P450"/>
    <property type="match status" value="1"/>
</dbReference>
<keyword evidence="6 10" id="KW-0560">Oxidoreductase</keyword>
<dbReference type="InterPro" id="IPR002401">
    <property type="entry name" value="Cyt_P450_E_grp-I"/>
</dbReference>
<evidence type="ECO:0000256" key="1">
    <source>
        <dbReference type="ARBA" id="ARBA00001971"/>
    </source>
</evidence>
<organism evidence="11 12">
    <name type="scientific">Crucibulum laeve</name>
    <dbReference type="NCBI Taxonomy" id="68775"/>
    <lineage>
        <taxon>Eukaryota</taxon>
        <taxon>Fungi</taxon>
        <taxon>Dikarya</taxon>
        <taxon>Basidiomycota</taxon>
        <taxon>Agaricomycotina</taxon>
        <taxon>Agaricomycetes</taxon>
        <taxon>Agaricomycetidae</taxon>
        <taxon>Agaricales</taxon>
        <taxon>Agaricineae</taxon>
        <taxon>Nidulariaceae</taxon>
        <taxon>Crucibulum</taxon>
    </lineage>
</organism>
<evidence type="ECO:0000256" key="2">
    <source>
        <dbReference type="ARBA" id="ARBA00005179"/>
    </source>
</evidence>
<sequence length="515" mass="57653">MAMDTHSVLAVLLIVGATLPYFLSGYWKPFFYKLPYPPGPPGSLIAGNAKDIPSKKPWVIYANWAKQYGDIVYFRIYRQHTIVLSSMEDCIELFEKRAKIYSDRPETIMMGLMGWDFNVGLMPYSNEWRQHRKLFQQQFRPSASLKYRPIQMKKVHDMLRGILASPEDFRAHFRTLAAAVVMSAMYGYDIAPTNDYFTSLAEQAVAKLSDSILPGAAVVNAIPMFRHLPAWFPGAAFKRYANEAKKLTTAMQVVPFKLVKERMAAGTADYTMVSGVLEDLHARGGPKDYEAVVQHVAATAYAAGADTTVSSIGTMFYALSTHPEVQKKAQNEIDTIVGPHRLPTFEDRSSLPYTEAIFREILRWRPVLPLGVYHGTSEDDVYKGYFIPKGTTVIPNAWALGHNEATYPQPELFNPERFFDKDGKLNSDDVGFVFGFGRRICPGRHMASTTVWLALVSILATFDLKRAKDAAGNEIPISGEYTDGLVSHPLNHECSITLRSEEVRRLIVQSGGVGI</sequence>
<evidence type="ECO:0000256" key="4">
    <source>
        <dbReference type="ARBA" id="ARBA00022617"/>
    </source>
</evidence>
<name>A0A5C3M9M4_9AGAR</name>
<dbReference type="PANTHER" id="PTHR46300">
    <property type="entry name" value="P450, PUTATIVE (EUROFUNG)-RELATED-RELATED"/>
    <property type="match status" value="1"/>
</dbReference>
<accession>A0A5C3M9M4</accession>
<dbReference type="GO" id="GO:0020037">
    <property type="term" value="F:heme binding"/>
    <property type="evidence" value="ECO:0007669"/>
    <property type="project" value="InterPro"/>
</dbReference>
<evidence type="ECO:0000313" key="11">
    <source>
        <dbReference type="EMBL" id="TFK40528.1"/>
    </source>
</evidence>
<evidence type="ECO:0000256" key="7">
    <source>
        <dbReference type="ARBA" id="ARBA00023004"/>
    </source>
</evidence>
<keyword evidence="12" id="KW-1185">Reference proteome</keyword>
<keyword evidence="5 9" id="KW-0479">Metal-binding</keyword>
<dbReference type="PRINTS" id="PR00385">
    <property type="entry name" value="P450"/>
</dbReference>
<dbReference type="InterPro" id="IPR050364">
    <property type="entry name" value="Cytochrome_P450_fung"/>
</dbReference>
<dbReference type="InterPro" id="IPR001128">
    <property type="entry name" value="Cyt_P450"/>
</dbReference>
<dbReference type="Pfam" id="PF00067">
    <property type="entry name" value="p450"/>
    <property type="match status" value="1"/>
</dbReference>
<dbReference type="InterPro" id="IPR036396">
    <property type="entry name" value="Cyt_P450_sf"/>
</dbReference>
<evidence type="ECO:0000256" key="6">
    <source>
        <dbReference type="ARBA" id="ARBA00023002"/>
    </source>
</evidence>
<comment type="similarity">
    <text evidence="3 10">Belongs to the cytochrome P450 family.</text>
</comment>
<dbReference type="EMBL" id="ML213596">
    <property type="protein sequence ID" value="TFK40528.1"/>
    <property type="molecule type" value="Genomic_DNA"/>
</dbReference>
<evidence type="ECO:0000256" key="10">
    <source>
        <dbReference type="RuleBase" id="RU000461"/>
    </source>
</evidence>
<gene>
    <name evidence="11" type="ORF">BDQ12DRAFT_711217</name>
</gene>
<reference evidence="11 12" key="1">
    <citation type="journal article" date="2019" name="Nat. Ecol. Evol.">
        <title>Megaphylogeny resolves global patterns of mushroom evolution.</title>
        <authorList>
            <person name="Varga T."/>
            <person name="Krizsan K."/>
            <person name="Foldi C."/>
            <person name="Dima B."/>
            <person name="Sanchez-Garcia M."/>
            <person name="Sanchez-Ramirez S."/>
            <person name="Szollosi G.J."/>
            <person name="Szarkandi J.G."/>
            <person name="Papp V."/>
            <person name="Albert L."/>
            <person name="Andreopoulos W."/>
            <person name="Angelini C."/>
            <person name="Antonin V."/>
            <person name="Barry K.W."/>
            <person name="Bougher N.L."/>
            <person name="Buchanan P."/>
            <person name="Buyck B."/>
            <person name="Bense V."/>
            <person name="Catcheside P."/>
            <person name="Chovatia M."/>
            <person name="Cooper J."/>
            <person name="Damon W."/>
            <person name="Desjardin D."/>
            <person name="Finy P."/>
            <person name="Geml J."/>
            <person name="Haridas S."/>
            <person name="Hughes K."/>
            <person name="Justo A."/>
            <person name="Karasinski D."/>
            <person name="Kautmanova I."/>
            <person name="Kiss B."/>
            <person name="Kocsube S."/>
            <person name="Kotiranta H."/>
            <person name="LaButti K.M."/>
            <person name="Lechner B.E."/>
            <person name="Liimatainen K."/>
            <person name="Lipzen A."/>
            <person name="Lukacs Z."/>
            <person name="Mihaltcheva S."/>
            <person name="Morgado L.N."/>
            <person name="Niskanen T."/>
            <person name="Noordeloos M.E."/>
            <person name="Ohm R.A."/>
            <person name="Ortiz-Santana B."/>
            <person name="Ovrebo C."/>
            <person name="Racz N."/>
            <person name="Riley R."/>
            <person name="Savchenko A."/>
            <person name="Shiryaev A."/>
            <person name="Soop K."/>
            <person name="Spirin V."/>
            <person name="Szebenyi C."/>
            <person name="Tomsovsky M."/>
            <person name="Tulloss R.E."/>
            <person name="Uehling J."/>
            <person name="Grigoriev I.V."/>
            <person name="Vagvolgyi C."/>
            <person name="Papp T."/>
            <person name="Martin F.M."/>
            <person name="Miettinen O."/>
            <person name="Hibbett D.S."/>
            <person name="Nagy L.G."/>
        </authorList>
    </citation>
    <scope>NUCLEOTIDE SEQUENCE [LARGE SCALE GENOMIC DNA]</scope>
    <source>
        <strain evidence="11 12">CBS 166.37</strain>
    </source>
</reference>